<sequence length="56" mass="6201">MHPRKDIDPRTLKALATRANDVLLIVLITVIGVVALYAAHTGFSRQERAYEIAGRV</sequence>
<dbReference type="AlphaFoldDB" id="A0AA43ZE73"/>
<keyword evidence="1" id="KW-0472">Membrane</keyword>
<evidence type="ECO:0000313" key="2">
    <source>
        <dbReference type="EMBL" id="NHT75899.1"/>
    </source>
</evidence>
<organism evidence="3 4">
    <name type="scientific">Ferranicluibacter rubi</name>
    <dbReference type="NCBI Taxonomy" id="2715133"/>
    <lineage>
        <taxon>Bacteria</taxon>
        <taxon>Pseudomonadati</taxon>
        <taxon>Pseudomonadota</taxon>
        <taxon>Alphaproteobacteria</taxon>
        <taxon>Hyphomicrobiales</taxon>
        <taxon>Rhizobiaceae</taxon>
        <taxon>Ferranicluibacter</taxon>
    </lineage>
</organism>
<feature type="transmembrane region" description="Helical" evidence="1">
    <location>
        <begin position="21"/>
        <end position="40"/>
    </location>
</feature>
<dbReference type="EMBL" id="JAANCM010000004">
    <property type="protein sequence ID" value="NHT75959.1"/>
    <property type="molecule type" value="Genomic_DNA"/>
</dbReference>
<evidence type="ECO:0000313" key="4">
    <source>
        <dbReference type="Proteomes" id="UP001155840"/>
    </source>
</evidence>
<gene>
    <name evidence="2" type="ORF">G8E10_09090</name>
    <name evidence="3" type="ORF">G8E10_09425</name>
</gene>
<comment type="caution">
    <text evidence="3">The sequence shown here is derived from an EMBL/GenBank/DDBJ whole genome shotgun (WGS) entry which is preliminary data.</text>
</comment>
<keyword evidence="1" id="KW-1133">Transmembrane helix</keyword>
<dbReference type="Proteomes" id="UP001155840">
    <property type="component" value="Unassembled WGS sequence"/>
</dbReference>
<dbReference type="EMBL" id="JAANCM010000004">
    <property type="protein sequence ID" value="NHT75899.1"/>
    <property type="molecule type" value="Genomic_DNA"/>
</dbReference>
<accession>A0AA43ZE73</accession>
<name>A0AA43ZE73_9HYPH</name>
<proteinExistence type="predicted"/>
<keyword evidence="4" id="KW-1185">Reference proteome</keyword>
<dbReference type="RefSeq" id="WP_167128237.1">
    <property type="nucleotide sequence ID" value="NZ_JAANCM010000004.1"/>
</dbReference>
<reference evidence="3" key="1">
    <citation type="submission" date="2020-03" db="EMBL/GenBank/DDBJ databases">
        <title>Ferranicluibacter endophyticum gen. nov., sp. nov., a new genus isolated from Rubus ulmifolius Schott. stem.</title>
        <authorList>
            <person name="Roca-Couso R."/>
            <person name="Flores-Felix J.D."/>
            <person name="Igual J.M."/>
            <person name="Rivas R."/>
        </authorList>
    </citation>
    <scope>NUCLEOTIDE SEQUENCE</scope>
    <source>
        <strain evidence="3">CRRU44</strain>
    </source>
</reference>
<evidence type="ECO:0000256" key="1">
    <source>
        <dbReference type="SAM" id="Phobius"/>
    </source>
</evidence>
<evidence type="ECO:0000313" key="3">
    <source>
        <dbReference type="EMBL" id="NHT75959.1"/>
    </source>
</evidence>
<keyword evidence="1" id="KW-0812">Transmembrane</keyword>
<protein>
    <submittedName>
        <fullName evidence="3">Uncharacterized protein</fullName>
    </submittedName>
</protein>